<evidence type="ECO:0000256" key="6">
    <source>
        <dbReference type="ARBA" id="ARBA00022801"/>
    </source>
</evidence>
<keyword evidence="6" id="KW-0378">Hydrolase</keyword>
<comment type="subcellular location">
    <subcellularLocation>
        <location evidence="2">Cell membrane</location>
        <topology evidence="2">Lipid-anchor</topology>
        <topology evidence="2">GPI-anchor</topology>
    </subcellularLocation>
</comment>
<dbReference type="Pfam" id="PF11838">
    <property type="entry name" value="ERAP1_C"/>
    <property type="match status" value="1"/>
</dbReference>
<dbReference type="GO" id="GO:0070006">
    <property type="term" value="F:metalloaminopeptidase activity"/>
    <property type="evidence" value="ECO:0007669"/>
    <property type="project" value="TreeGrafter"/>
</dbReference>
<evidence type="ECO:0000259" key="9">
    <source>
        <dbReference type="Pfam" id="PF01433"/>
    </source>
</evidence>
<dbReference type="GO" id="GO:0008270">
    <property type="term" value="F:zinc ion binding"/>
    <property type="evidence" value="ECO:0007669"/>
    <property type="project" value="InterPro"/>
</dbReference>
<comment type="similarity">
    <text evidence="3">Belongs to the peptidase M1 family.</text>
</comment>
<dbReference type="PANTHER" id="PTHR11533">
    <property type="entry name" value="PROTEASE M1 ZINC METALLOPROTEASE"/>
    <property type="match status" value="1"/>
</dbReference>
<dbReference type="Gene3D" id="1.25.50.20">
    <property type="match status" value="1"/>
</dbReference>
<evidence type="ECO:0000313" key="11">
    <source>
        <dbReference type="EMBL" id="OXA57157.1"/>
    </source>
</evidence>
<dbReference type="GO" id="GO:0005886">
    <property type="term" value="C:plasma membrane"/>
    <property type="evidence" value="ECO:0007669"/>
    <property type="project" value="UniProtKB-SubCell"/>
</dbReference>
<keyword evidence="11" id="KW-0031">Aminopeptidase</keyword>
<evidence type="ECO:0000256" key="4">
    <source>
        <dbReference type="ARBA" id="ARBA00022670"/>
    </source>
</evidence>
<evidence type="ECO:0000256" key="8">
    <source>
        <dbReference type="ARBA" id="ARBA00023049"/>
    </source>
</evidence>
<dbReference type="Pfam" id="PF01433">
    <property type="entry name" value="Peptidase_M1"/>
    <property type="match status" value="1"/>
</dbReference>
<evidence type="ECO:0000256" key="3">
    <source>
        <dbReference type="ARBA" id="ARBA00010136"/>
    </source>
</evidence>
<evidence type="ECO:0000259" key="10">
    <source>
        <dbReference type="Pfam" id="PF11838"/>
    </source>
</evidence>
<reference evidence="11 12" key="1">
    <citation type="submission" date="2015-12" db="EMBL/GenBank/DDBJ databases">
        <title>The genome of Folsomia candida.</title>
        <authorList>
            <person name="Faddeeva A."/>
            <person name="Derks M.F."/>
            <person name="Anvar Y."/>
            <person name="Smit S."/>
            <person name="Van Straalen N."/>
            <person name="Roelofs D."/>
        </authorList>
    </citation>
    <scope>NUCLEOTIDE SEQUENCE [LARGE SCALE GENOMIC DNA]</scope>
    <source>
        <strain evidence="11 12">VU population</strain>
        <tissue evidence="11">Whole body</tissue>
    </source>
</reference>
<evidence type="ECO:0000256" key="5">
    <source>
        <dbReference type="ARBA" id="ARBA00022723"/>
    </source>
</evidence>
<dbReference type="GO" id="GO:0043171">
    <property type="term" value="P:peptide catabolic process"/>
    <property type="evidence" value="ECO:0007669"/>
    <property type="project" value="TreeGrafter"/>
</dbReference>
<keyword evidence="4" id="KW-0645">Protease</keyword>
<keyword evidence="7" id="KW-0862">Zinc</keyword>
<keyword evidence="8" id="KW-0482">Metalloprotease</keyword>
<dbReference type="OMA" id="QETEDIC"/>
<dbReference type="EMBL" id="LNIX01000003">
    <property type="protein sequence ID" value="OXA57157.1"/>
    <property type="molecule type" value="Genomic_DNA"/>
</dbReference>
<dbReference type="InterPro" id="IPR014782">
    <property type="entry name" value="Peptidase_M1_dom"/>
</dbReference>
<sequence length="631" mass="72834">MENYGLNIYREFLLLNTPGVATQQQMSRSSSVIAHELAHQYWGNIVTCHWWSNIWLNEGFATYYSYLGQNATNPEFEPIKQFLLDGPQYAFALDSREKTSYPLLLTAKTQSQFEDQAIGLPYYKGACLIRMMHGFLTPDTFHRGINRYLKAWANKATEQDNLFDALTDQGHEDGTLPLNLTVKEIMDPWTKQRGYPLVRVVSSEEDTVYVHYEQFKSSRVARQTEHAYWPIPVAYATEDDSNFNDHVPKFWIPEGSLMRTIKYNTSKWIFVNPETTGFYRVVYDKKLTQLLHNQFNKNYKVISPMGRSQILDDYFSLATQMDIPISMALDFTKYLGQETEDICWTVPLKHLRRLYYFYSEYELTLDSSSKNVPKKYFEGFRNYMVPKLEGVLNKIGLEQLPTEIGSKVIFRARLLNWACRLGSKKCLDYATRLFELWKFDELVNPIPIDLRDSMYCYGVSAGGAQNWLFALQRSVNETNTKDALVLISSLGCVKDERILKSLLESTLVGESIDKLRMSVIIDAVADNPLGRPVLMKFLKDSIPSIQKEFNTSFNSVVYRAFMKLGNHLHTEEELLELQSIIELHSSTIGDILPAVSSFATDVSENIAWMSKHYEPMKTWFDKQTKSSISTI</sequence>
<dbReference type="SUPFAM" id="SSF55486">
    <property type="entry name" value="Metalloproteases ('zincins'), catalytic domain"/>
    <property type="match status" value="1"/>
</dbReference>
<dbReference type="GO" id="GO:0005615">
    <property type="term" value="C:extracellular space"/>
    <property type="evidence" value="ECO:0007669"/>
    <property type="project" value="TreeGrafter"/>
</dbReference>
<accession>A0A226EJ69</accession>
<dbReference type="InterPro" id="IPR001930">
    <property type="entry name" value="Peptidase_M1"/>
</dbReference>
<keyword evidence="12" id="KW-1185">Reference proteome</keyword>
<organism evidence="11 12">
    <name type="scientific">Folsomia candida</name>
    <name type="common">Springtail</name>
    <dbReference type="NCBI Taxonomy" id="158441"/>
    <lineage>
        <taxon>Eukaryota</taxon>
        <taxon>Metazoa</taxon>
        <taxon>Ecdysozoa</taxon>
        <taxon>Arthropoda</taxon>
        <taxon>Hexapoda</taxon>
        <taxon>Collembola</taxon>
        <taxon>Entomobryomorpha</taxon>
        <taxon>Isotomoidea</taxon>
        <taxon>Isotomidae</taxon>
        <taxon>Proisotominae</taxon>
        <taxon>Folsomia</taxon>
    </lineage>
</organism>
<dbReference type="GO" id="GO:0006508">
    <property type="term" value="P:proteolysis"/>
    <property type="evidence" value="ECO:0007669"/>
    <property type="project" value="UniProtKB-KW"/>
</dbReference>
<dbReference type="GO" id="GO:0042277">
    <property type="term" value="F:peptide binding"/>
    <property type="evidence" value="ECO:0007669"/>
    <property type="project" value="TreeGrafter"/>
</dbReference>
<dbReference type="Gene3D" id="2.60.40.1910">
    <property type="match status" value="1"/>
</dbReference>
<gene>
    <name evidence="11" type="ORF">Fcan01_07199</name>
</gene>
<dbReference type="STRING" id="158441.A0A226EJ69"/>
<dbReference type="AlphaFoldDB" id="A0A226EJ69"/>
<dbReference type="PRINTS" id="PR00756">
    <property type="entry name" value="ALADIPTASE"/>
</dbReference>
<dbReference type="Gene3D" id="1.10.390.10">
    <property type="entry name" value="Neutral Protease Domain 2"/>
    <property type="match status" value="1"/>
</dbReference>
<feature type="domain" description="Peptidase M1 membrane alanine aminopeptidase" evidence="9">
    <location>
        <begin position="1"/>
        <end position="189"/>
    </location>
</feature>
<comment type="caution">
    <text evidence="11">The sequence shown here is derived from an EMBL/GenBank/DDBJ whole genome shotgun (WGS) entry which is preliminary data.</text>
</comment>
<dbReference type="GO" id="GO:0005737">
    <property type="term" value="C:cytoplasm"/>
    <property type="evidence" value="ECO:0007669"/>
    <property type="project" value="TreeGrafter"/>
</dbReference>
<dbReference type="OrthoDB" id="510539at2759"/>
<evidence type="ECO:0000256" key="1">
    <source>
        <dbReference type="ARBA" id="ARBA00001947"/>
    </source>
</evidence>
<evidence type="ECO:0000256" key="7">
    <source>
        <dbReference type="ARBA" id="ARBA00022833"/>
    </source>
</evidence>
<proteinExistence type="inferred from homology"/>
<feature type="domain" description="ERAP1-like C-terminal" evidence="10">
    <location>
        <begin position="268"/>
        <end position="584"/>
    </location>
</feature>
<evidence type="ECO:0000256" key="2">
    <source>
        <dbReference type="ARBA" id="ARBA00004609"/>
    </source>
</evidence>
<dbReference type="InterPro" id="IPR024571">
    <property type="entry name" value="ERAP1-like_C_dom"/>
</dbReference>
<dbReference type="Proteomes" id="UP000198287">
    <property type="component" value="Unassembled WGS sequence"/>
</dbReference>
<evidence type="ECO:0000313" key="12">
    <source>
        <dbReference type="Proteomes" id="UP000198287"/>
    </source>
</evidence>
<keyword evidence="5" id="KW-0479">Metal-binding</keyword>
<protein>
    <submittedName>
        <fullName evidence="11">Aminopeptidase N</fullName>
    </submittedName>
</protein>
<comment type="cofactor">
    <cofactor evidence="1">
        <name>Zn(2+)</name>
        <dbReference type="ChEBI" id="CHEBI:29105"/>
    </cofactor>
</comment>
<dbReference type="PANTHER" id="PTHR11533:SF294">
    <property type="entry name" value="THYROTROPIN-RELEASING HORMONE-DEGRADING ECTOENZYME"/>
    <property type="match status" value="1"/>
</dbReference>
<name>A0A226EJ69_FOLCA</name>
<dbReference type="InterPro" id="IPR027268">
    <property type="entry name" value="Peptidase_M4/M1_CTD_sf"/>
</dbReference>
<dbReference type="InterPro" id="IPR050344">
    <property type="entry name" value="Peptidase_M1_aminopeptidases"/>
</dbReference>